<sequence>GSVSGISNLTAAQTETGIGNQILLPAQVPDSYVAPVSTDGLGYDPNIVLYKEGLRPDVERMLDIVFWKNLGRKAWNNNKPSIYSYWTEDSELNYFANRYLDGIDDMTAIENWLGLDYNNNEHNDSETFKTNVIADVTSLLNDYVSNGCDLNSMNSGFFNSFFGNTFADLHTYLTSNVDKTVTLTSGDPDEDLEKIIAYLNSTDLHFGRSAYDSLAAMLGLNPARDTLNTNRQEIAKALILIEILLGILSPNVQEGTALVISMYTLTLMAGAK</sequence>
<dbReference type="AlphaFoldDB" id="X0U9H6"/>
<protein>
    <submittedName>
        <fullName evidence="1">Uncharacterized protein</fullName>
    </submittedName>
</protein>
<name>X0U9H6_9ZZZZ</name>
<dbReference type="EMBL" id="BARS01021341">
    <property type="protein sequence ID" value="GAG02479.1"/>
    <property type="molecule type" value="Genomic_DNA"/>
</dbReference>
<feature type="non-terminal residue" evidence="1">
    <location>
        <position position="272"/>
    </location>
</feature>
<accession>X0U9H6</accession>
<feature type="non-terminal residue" evidence="1">
    <location>
        <position position="1"/>
    </location>
</feature>
<organism evidence="1">
    <name type="scientific">marine sediment metagenome</name>
    <dbReference type="NCBI Taxonomy" id="412755"/>
    <lineage>
        <taxon>unclassified sequences</taxon>
        <taxon>metagenomes</taxon>
        <taxon>ecological metagenomes</taxon>
    </lineage>
</organism>
<evidence type="ECO:0000313" key="1">
    <source>
        <dbReference type="EMBL" id="GAG02479.1"/>
    </source>
</evidence>
<reference evidence="1" key="1">
    <citation type="journal article" date="2014" name="Front. Microbiol.">
        <title>High frequency of phylogenetically diverse reductive dehalogenase-homologous genes in deep subseafloor sedimentary metagenomes.</title>
        <authorList>
            <person name="Kawai M."/>
            <person name="Futagami T."/>
            <person name="Toyoda A."/>
            <person name="Takaki Y."/>
            <person name="Nishi S."/>
            <person name="Hori S."/>
            <person name="Arai W."/>
            <person name="Tsubouchi T."/>
            <person name="Morono Y."/>
            <person name="Uchiyama I."/>
            <person name="Ito T."/>
            <person name="Fujiyama A."/>
            <person name="Inagaki F."/>
            <person name="Takami H."/>
        </authorList>
    </citation>
    <scope>NUCLEOTIDE SEQUENCE</scope>
    <source>
        <strain evidence="1">Expedition CK06-06</strain>
    </source>
</reference>
<gene>
    <name evidence="1" type="ORF">S01H1_34286</name>
</gene>
<proteinExistence type="predicted"/>
<comment type="caution">
    <text evidence="1">The sequence shown here is derived from an EMBL/GenBank/DDBJ whole genome shotgun (WGS) entry which is preliminary data.</text>
</comment>